<feature type="transmembrane region" description="Helical" evidence="5">
    <location>
        <begin position="6"/>
        <end position="25"/>
    </location>
</feature>
<dbReference type="GO" id="GO:0012505">
    <property type="term" value="C:endomembrane system"/>
    <property type="evidence" value="ECO:0007669"/>
    <property type="project" value="UniProtKB-SubCell"/>
</dbReference>
<keyword evidence="6" id="KW-0489">Methyltransferase</keyword>
<organism evidence="6 7">
    <name type="scientific">Bradyrhizobium lablabi</name>
    <dbReference type="NCBI Taxonomy" id="722472"/>
    <lineage>
        <taxon>Bacteria</taxon>
        <taxon>Pseudomonadati</taxon>
        <taxon>Pseudomonadota</taxon>
        <taxon>Alphaproteobacteria</taxon>
        <taxon>Hyphomicrobiales</taxon>
        <taxon>Nitrobacteraceae</taxon>
        <taxon>Bradyrhizobium</taxon>
    </lineage>
</organism>
<dbReference type="GO" id="GO:0008168">
    <property type="term" value="F:methyltransferase activity"/>
    <property type="evidence" value="ECO:0007669"/>
    <property type="project" value="UniProtKB-KW"/>
</dbReference>
<evidence type="ECO:0000313" key="7">
    <source>
        <dbReference type="Proteomes" id="UP000189935"/>
    </source>
</evidence>
<dbReference type="AlphaFoldDB" id="A0A1M6JKQ1"/>
<evidence type="ECO:0000256" key="1">
    <source>
        <dbReference type="ARBA" id="ARBA00004127"/>
    </source>
</evidence>
<feature type="transmembrane region" description="Helical" evidence="5">
    <location>
        <begin position="37"/>
        <end position="58"/>
    </location>
</feature>
<evidence type="ECO:0000256" key="2">
    <source>
        <dbReference type="ARBA" id="ARBA00022692"/>
    </source>
</evidence>
<name>A0A1M6JKQ1_9BRAD</name>
<dbReference type="GO" id="GO:0032259">
    <property type="term" value="P:methylation"/>
    <property type="evidence" value="ECO:0007669"/>
    <property type="project" value="UniProtKB-KW"/>
</dbReference>
<dbReference type="Pfam" id="PF04191">
    <property type="entry name" value="PEMT"/>
    <property type="match status" value="1"/>
</dbReference>
<dbReference type="InterPro" id="IPR052527">
    <property type="entry name" value="Metal_cation-efflux_comp"/>
</dbReference>
<dbReference type="Proteomes" id="UP000189935">
    <property type="component" value="Chromosome I"/>
</dbReference>
<keyword evidence="2 5" id="KW-0812">Transmembrane</keyword>
<comment type="subcellular location">
    <subcellularLocation>
        <location evidence="1">Endomembrane system</location>
        <topology evidence="1">Multi-pass membrane protein</topology>
    </subcellularLocation>
</comment>
<feature type="transmembrane region" description="Helical" evidence="5">
    <location>
        <begin position="115"/>
        <end position="136"/>
    </location>
</feature>
<evidence type="ECO:0000256" key="5">
    <source>
        <dbReference type="SAM" id="Phobius"/>
    </source>
</evidence>
<feature type="transmembrane region" description="Helical" evidence="5">
    <location>
        <begin position="70"/>
        <end position="94"/>
    </location>
</feature>
<evidence type="ECO:0000256" key="3">
    <source>
        <dbReference type="ARBA" id="ARBA00022989"/>
    </source>
</evidence>
<keyword evidence="3 5" id="KW-1133">Transmembrane helix</keyword>
<dbReference type="PANTHER" id="PTHR43847:SF1">
    <property type="entry name" value="BLL3993 PROTEIN"/>
    <property type="match status" value="1"/>
</dbReference>
<reference evidence="6 7" key="1">
    <citation type="submission" date="2016-11" db="EMBL/GenBank/DDBJ databases">
        <authorList>
            <person name="Jaros S."/>
            <person name="Januszkiewicz K."/>
            <person name="Wedrychowicz H."/>
        </authorList>
    </citation>
    <scope>NUCLEOTIDE SEQUENCE [LARGE SCALE GENOMIC DNA]</scope>
    <source>
        <strain evidence="6 7">GAS499</strain>
    </source>
</reference>
<evidence type="ECO:0000256" key="4">
    <source>
        <dbReference type="ARBA" id="ARBA00023136"/>
    </source>
</evidence>
<sequence length="189" mass="20610">MKSPYAIIAYCSWLVLGLVWLPGYFMSKNTANVPSLAMQIPASALLAIGFVFLLSPWPRSLNVAVTPQDAFFGIIGVALDLAGVGFAIWARLALGANWSGLVVTMKQAHELVQTGPYALVRHPIYTGILLAMIGTALTRGTLASYIGVAAGFVAIMIRVGIEEQLMGNRFGEAHQTYRRRTWKLIPFVW</sequence>
<keyword evidence="4 5" id="KW-0472">Membrane</keyword>
<keyword evidence="6" id="KW-0808">Transferase</keyword>
<dbReference type="Gene3D" id="1.20.120.1630">
    <property type="match status" value="1"/>
</dbReference>
<feature type="transmembrane region" description="Helical" evidence="5">
    <location>
        <begin position="142"/>
        <end position="161"/>
    </location>
</feature>
<dbReference type="EMBL" id="LT670844">
    <property type="protein sequence ID" value="SHJ47260.1"/>
    <property type="molecule type" value="Genomic_DNA"/>
</dbReference>
<dbReference type="PANTHER" id="PTHR43847">
    <property type="entry name" value="BLL3993 PROTEIN"/>
    <property type="match status" value="1"/>
</dbReference>
<dbReference type="InterPro" id="IPR007318">
    <property type="entry name" value="Phopholipid_MeTrfase"/>
</dbReference>
<accession>A0A1M6JKQ1</accession>
<proteinExistence type="predicted"/>
<evidence type="ECO:0000313" key="6">
    <source>
        <dbReference type="EMBL" id="SHJ47260.1"/>
    </source>
</evidence>
<gene>
    <name evidence="6" type="ORF">SAMN05444159_0708</name>
</gene>
<protein>
    <submittedName>
        <fullName evidence="6">Protein-S-isoprenylcysteine O-methyltransferase</fullName>
    </submittedName>
</protein>